<protein>
    <recommendedName>
        <fullName evidence="2">Helix-turn-helix domain-containing protein</fullName>
    </recommendedName>
</protein>
<dbReference type="InterPro" id="IPR045745">
    <property type="entry name" value="HTH_58_Actinobacteria-type"/>
</dbReference>
<accession>A0A1H0YC73</accession>
<proteinExistence type="predicted"/>
<evidence type="ECO:0000313" key="4">
    <source>
        <dbReference type="Proteomes" id="UP000199301"/>
    </source>
</evidence>
<dbReference type="AlphaFoldDB" id="A0A1H0YC73"/>
<name>A0A1H0YC73_9ACTN</name>
<dbReference type="OrthoDB" id="3541261at2"/>
<evidence type="ECO:0000259" key="2">
    <source>
        <dbReference type="Pfam" id="PF19575"/>
    </source>
</evidence>
<organism evidence="3 4">
    <name type="scientific">Actinopolyspora saharensis</name>
    <dbReference type="NCBI Taxonomy" id="995062"/>
    <lineage>
        <taxon>Bacteria</taxon>
        <taxon>Bacillati</taxon>
        <taxon>Actinomycetota</taxon>
        <taxon>Actinomycetes</taxon>
        <taxon>Actinopolysporales</taxon>
        <taxon>Actinopolysporaceae</taxon>
        <taxon>Actinopolyspora</taxon>
    </lineage>
</organism>
<dbReference type="RefSeq" id="WP_092520612.1">
    <property type="nucleotide sequence ID" value="NZ_FNKO01000001.1"/>
</dbReference>
<dbReference type="EMBL" id="FNKO01000001">
    <property type="protein sequence ID" value="SDQ12795.1"/>
    <property type="molecule type" value="Genomic_DNA"/>
</dbReference>
<keyword evidence="4" id="KW-1185">Reference proteome</keyword>
<evidence type="ECO:0000256" key="1">
    <source>
        <dbReference type="SAM" id="MobiDB-lite"/>
    </source>
</evidence>
<feature type="region of interest" description="Disordered" evidence="1">
    <location>
        <begin position="54"/>
        <end position="75"/>
    </location>
</feature>
<gene>
    <name evidence="3" type="ORF">SAMN04489718_0367</name>
</gene>
<dbReference type="Proteomes" id="UP000199301">
    <property type="component" value="Unassembled WGS sequence"/>
</dbReference>
<evidence type="ECO:0000313" key="3">
    <source>
        <dbReference type="EMBL" id="SDQ12795.1"/>
    </source>
</evidence>
<feature type="domain" description="Helix-turn-helix" evidence="2">
    <location>
        <begin position="4"/>
        <end position="64"/>
    </location>
</feature>
<reference evidence="4" key="1">
    <citation type="submission" date="2016-10" db="EMBL/GenBank/DDBJ databases">
        <authorList>
            <person name="Varghese N."/>
            <person name="Submissions S."/>
        </authorList>
    </citation>
    <scope>NUCLEOTIDE SEQUENCE [LARGE SCALE GENOMIC DNA]</scope>
    <source>
        <strain evidence="4">DSM 45459</strain>
    </source>
</reference>
<sequence>MNAAKYAHITGEVRNQLRTEFSRHYEDGASIRSLAQASGRSYGFVHTVLTEAGTRLRGPGGANRGHHTAKERTDE</sequence>
<dbReference type="Pfam" id="PF19575">
    <property type="entry name" value="HTH_58"/>
    <property type="match status" value="1"/>
</dbReference>
<dbReference type="STRING" id="995062.SAMN04489718_0367"/>